<dbReference type="GO" id="GO:0016192">
    <property type="term" value="P:vesicle-mediated transport"/>
    <property type="evidence" value="ECO:0007669"/>
    <property type="project" value="TreeGrafter"/>
</dbReference>
<evidence type="ECO:0000256" key="2">
    <source>
        <dbReference type="SAM" id="MobiDB-lite"/>
    </source>
</evidence>
<dbReference type="InterPro" id="IPR036188">
    <property type="entry name" value="FAD/NAD-bd_sf"/>
</dbReference>
<dbReference type="AlphaFoldDB" id="A0A5K3ENM0"/>
<evidence type="ECO:0000313" key="4">
    <source>
        <dbReference type="WBParaSite" id="MCU_001942-RB"/>
    </source>
</evidence>
<reference evidence="4" key="1">
    <citation type="submission" date="2019-11" db="UniProtKB">
        <authorList>
            <consortium name="WormBaseParasite"/>
        </authorList>
    </citation>
    <scope>IDENTIFICATION</scope>
</reference>
<organism evidence="4">
    <name type="scientific">Mesocestoides corti</name>
    <name type="common">Flatworm</name>
    <dbReference type="NCBI Taxonomy" id="53468"/>
    <lineage>
        <taxon>Eukaryota</taxon>
        <taxon>Metazoa</taxon>
        <taxon>Spiralia</taxon>
        <taxon>Lophotrochozoa</taxon>
        <taxon>Platyhelminthes</taxon>
        <taxon>Cestoda</taxon>
        <taxon>Eucestoda</taxon>
        <taxon>Cyclophyllidea</taxon>
        <taxon>Mesocestoididae</taxon>
        <taxon>Mesocestoides</taxon>
    </lineage>
</organism>
<dbReference type="Pfam" id="PF00996">
    <property type="entry name" value="GDI"/>
    <property type="match status" value="2"/>
</dbReference>
<dbReference type="GO" id="GO:0005968">
    <property type="term" value="C:Rab-protein geranylgeranyltransferase complex"/>
    <property type="evidence" value="ECO:0007669"/>
    <property type="project" value="TreeGrafter"/>
</dbReference>
<protein>
    <submittedName>
        <fullName evidence="4">Arf-GAP domain-containing protein</fullName>
    </submittedName>
</protein>
<feature type="compositionally biased region" description="Basic and acidic residues" evidence="2">
    <location>
        <begin position="250"/>
        <end position="262"/>
    </location>
</feature>
<dbReference type="InterPro" id="IPR054420">
    <property type="entry name" value="RAE1_2_domI_C"/>
</dbReference>
<feature type="region of interest" description="Disordered" evidence="2">
    <location>
        <begin position="692"/>
        <end position="719"/>
    </location>
</feature>
<dbReference type="PANTHER" id="PTHR11787:SF4">
    <property type="entry name" value="CHM, RAB ESCORT PROTEIN 1"/>
    <property type="match status" value="1"/>
</dbReference>
<comment type="similarity">
    <text evidence="1">Belongs to the Rab GDI family.</text>
</comment>
<evidence type="ECO:0000256" key="1">
    <source>
        <dbReference type="ARBA" id="ARBA00005593"/>
    </source>
</evidence>
<dbReference type="Gene3D" id="3.50.50.60">
    <property type="entry name" value="FAD/NAD(P)-binding domain"/>
    <property type="match status" value="2"/>
</dbReference>
<name>A0A5K3ENM0_MESCO</name>
<dbReference type="Gene3D" id="1.10.405.10">
    <property type="entry name" value="Guanine Nucleotide Dissociation Inhibitor, domain 1"/>
    <property type="match status" value="1"/>
</dbReference>
<dbReference type="Pfam" id="PF22603">
    <property type="entry name" value="RAE1_2_domI_C"/>
    <property type="match status" value="1"/>
</dbReference>
<proteinExistence type="inferred from homology"/>
<feature type="domain" description="RAE1/2" evidence="3">
    <location>
        <begin position="482"/>
        <end position="616"/>
    </location>
</feature>
<dbReference type="GO" id="GO:0005829">
    <property type="term" value="C:cytosol"/>
    <property type="evidence" value="ECO:0007669"/>
    <property type="project" value="TreeGrafter"/>
</dbReference>
<dbReference type="WBParaSite" id="MCU_001942-RB">
    <property type="protein sequence ID" value="MCU_001942-RB"/>
    <property type="gene ID" value="MCU_001942"/>
</dbReference>
<feature type="compositionally biased region" description="Polar residues" evidence="2">
    <location>
        <begin position="263"/>
        <end position="275"/>
    </location>
</feature>
<dbReference type="PANTHER" id="PTHR11787">
    <property type="entry name" value="RAB GDP-DISSOCIATION INHIBITOR"/>
    <property type="match status" value="1"/>
</dbReference>
<dbReference type="PRINTS" id="PR00891">
    <property type="entry name" value="RABGDIREP"/>
</dbReference>
<dbReference type="GO" id="GO:0005092">
    <property type="term" value="F:GDP-dissociation inhibitor activity"/>
    <property type="evidence" value="ECO:0007669"/>
    <property type="project" value="InterPro"/>
</dbReference>
<dbReference type="GO" id="GO:0005634">
    <property type="term" value="C:nucleus"/>
    <property type="evidence" value="ECO:0007669"/>
    <property type="project" value="TreeGrafter"/>
</dbReference>
<dbReference type="Gene3D" id="3.30.519.10">
    <property type="entry name" value="Guanine Nucleotide Dissociation Inhibitor, domain 2"/>
    <property type="match status" value="1"/>
</dbReference>
<accession>A0A5K3ENM0</accession>
<feature type="region of interest" description="Disordered" evidence="2">
    <location>
        <begin position="249"/>
        <end position="275"/>
    </location>
</feature>
<dbReference type="InterPro" id="IPR018203">
    <property type="entry name" value="GDP_dissociation_inhibitor"/>
</dbReference>
<dbReference type="SUPFAM" id="SSF51905">
    <property type="entry name" value="FAD/NAD(P)-binding domain"/>
    <property type="match status" value="2"/>
</dbReference>
<feature type="region of interest" description="Disordered" evidence="2">
    <location>
        <begin position="314"/>
        <end position="335"/>
    </location>
</feature>
<dbReference type="GO" id="GO:0007264">
    <property type="term" value="P:small GTPase-mediated signal transduction"/>
    <property type="evidence" value="ECO:0007669"/>
    <property type="project" value="InterPro"/>
</dbReference>
<feature type="region of interest" description="Disordered" evidence="2">
    <location>
        <begin position="130"/>
        <end position="159"/>
    </location>
</feature>
<sequence length="742" mass="80387">MDFPNDVDYVIVGTGLAESMIAASLAITGHSVLHMDKHEHYGTFMTSFRFPELLNEINKWSAPPAIDSVPISTLDELNLATLSKSLFRNCASRFLVPETEGHTEAKGNQDEVTPNIYSCIEVLSASEDAPSSMSKANSQPNLHISNSSGPLPSSEPQPISDTTAAVAISDTTNALSSLSMDTSSLSSSNPSQPVAWTKATLIDRLRRADFDILPRLIFAESPIVKAMIRSDVTRYLEFRSINRLLSFNPEGRDQQETVDPKSRQPSIGPPQTTSSVLVKVPVSRGEVFQTRILSLSQKRMLVGFLEWCAAVTASSSSPDTSSEARARGLDSSSLDPEDAAYLDSPLIDYLQRKRNLDGFISRVVVNCLALANSTITLRNALPRFRRLICSMNRVGPFPLLWPMFGCGELPQSFCRMCAVFSGTYCLGRTITAIRTIDAGVDAHARRYIVHLSTGEQVSTSCVLIGADQAPSAWVLPQVRRWIARAILVTEASLFPAGHEPYDITLVPIPMQGQSEVAIEPAFLLETPVEKRNGRVELFITHLTASCDSCVDAAEFFASTIDILYAKDATGSNPSGKPRILWNCFFTLPDLSGVNQALLTANLGTEPAAIFVVPGPDSSLFMDGMVEQAESIFHQAFELVRRDSLRDASEPVSSQGETTTTALSTALISLDAHWDGIFPPRPPRPEDLVFVDPETGGESDDWGISTTPASARPAALPSGHGDWSVAAVDSTLGESEFTTAADP</sequence>
<evidence type="ECO:0000259" key="3">
    <source>
        <dbReference type="Pfam" id="PF22603"/>
    </source>
</evidence>